<sequence>MTGTSKYIDGLLSVSKVCSTISRRDRYHSAAQLFFQTISNQMEARTQTNPGDRTFFSKSFENAIIAGFNTLPEIKAEANPTIEWDKRKAKGFPRKQLDIIAYNENTEDKAVVFEIKSRHFNPMAAAIMEFAVALRYGLKIKSANFVIPPNQCCFTVLLADCTCLDEAYFNMLFPLIRVDGFAPELHCIFRNDLVRERKSDIIFNTVYRLYREYGVYLTS</sequence>
<dbReference type="AlphaFoldDB" id="M1WY25"/>
<accession>M1WY25</accession>
<dbReference type="STRING" id="1322246.BN4_20011"/>
<dbReference type="KEGG" id="dpi:BN4_20011"/>
<dbReference type="BioCyc" id="DPIE1322246:BN4_RS14290-MONOMER"/>
<evidence type="ECO:0000313" key="1">
    <source>
        <dbReference type="EMBL" id="CCH50073.1"/>
    </source>
</evidence>
<evidence type="ECO:0000313" key="2">
    <source>
        <dbReference type="Proteomes" id="UP000011724"/>
    </source>
</evidence>
<reference evidence="1 2" key="1">
    <citation type="journal article" date="2013" name="PLoS ONE">
        <title>The first genomic and proteomic characterization of a deep-sea sulfate reducer: insights into the piezophilic lifestyle of Desulfovibrio piezophilus.</title>
        <authorList>
            <person name="Pradel N."/>
            <person name="Ji B."/>
            <person name="Gimenez G."/>
            <person name="Talla E."/>
            <person name="Lenoble P."/>
            <person name="Garel M."/>
            <person name="Tamburini C."/>
            <person name="Fourquet P."/>
            <person name="Lebrun R."/>
            <person name="Bertin P."/>
            <person name="Denis Y."/>
            <person name="Pophillat M."/>
            <person name="Barbe V."/>
            <person name="Ollivier B."/>
            <person name="Dolla A."/>
        </authorList>
    </citation>
    <scope>NUCLEOTIDE SEQUENCE [LARGE SCALE GENOMIC DNA]</scope>
    <source>
        <strain evidence="2">DSM 10523 / SB164P1</strain>
    </source>
</reference>
<dbReference type="Proteomes" id="UP000011724">
    <property type="component" value="Chromosome"/>
</dbReference>
<proteinExistence type="predicted"/>
<reference evidence="2" key="2">
    <citation type="journal article" date="2013" name="Stand. Genomic Sci.">
        <title>Complete genome sequence of Desulfocapsa sulfexigens, a marine deltaproteobacterium specialized in disproportionating inorganic sulfur compounds.</title>
        <authorList>
            <person name="Finster K.W."/>
            <person name="Kjeldsen K.U."/>
            <person name="Kube M."/>
            <person name="Reinhardt R."/>
            <person name="Mussmann M."/>
            <person name="Amann R."/>
            <person name="Schreiber L."/>
        </authorList>
    </citation>
    <scope>NUCLEOTIDE SEQUENCE [LARGE SCALE GENOMIC DNA]</scope>
    <source>
        <strain evidence="2">DSM 10523 / SB164P1</strain>
    </source>
</reference>
<organism evidence="1 2">
    <name type="scientific">Pseudodesulfovibrio piezophilus (strain DSM 21447 / JCM 15486 / C1TLV30)</name>
    <name type="common">Desulfovibrio piezophilus</name>
    <dbReference type="NCBI Taxonomy" id="1322246"/>
    <lineage>
        <taxon>Bacteria</taxon>
        <taxon>Pseudomonadati</taxon>
        <taxon>Thermodesulfobacteriota</taxon>
        <taxon>Desulfovibrionia</taxon>
        <taxon>Desulfovibrionales</taxon>
        <taxon>Desulfovibrionaceae</taxon>
    </lineage>
</organism>
<name>M1WY25_PSEP2</name>
<dbReference type="EMBL" id="FO203427">
    <property type="protein sequence ID" value="CCH50073.1"/>
    <property type="molecule type" value="Genomic_DNA"/>
</dbReference>
<gene>
    <name evidence="1" type="ordered locus">BN4_20011</name>
</gene>
<dbReference type="HOGENOM" id="CLU_1259748_0_0_7"/>
<protein>
    <submittedName>
        <fullName evidence="1">Uncharacterized protein</fullName>
    </submittedName>
</protein>
<dbReference type="PATRIC" id="fig|879567.3.peg.3053"/>
<dbReference type="RefSeq" id="WP_015416115.1">
    <property type="nucleotide sequence ID" value="NC_020409.1"/>
</dbReference>
<keyword evidence="2" id="KW-1185">Reference proteome</keyword>